<feature type="transmembrane region" description="Helical" evidence="1">
    <location>
        <begin position="12"/>
        <end position="34"/>
    </location>
</feature>
<dbReference type="Proteomes" id="UP000277577">
    <property type="component" value="Chromosome"/>
</dbReference>
<dbReference type="EMBL" id="LR134173">
    <property type="protein sequence ID" value="VEB38558.1"/>
    <property type="molecule type" value="Genomic_DNA"/>
</dbReference>
<dbReference type="AlphaFoldDB" id="A0A0W0S906"/>
<evidence type="ECO:0000313" key="5">
    <source>
        <dbReference type="Proteomes" id="UP000277577"/>
    </source>
</evidence>
<dbReference type="Proteomes" id="UP000054921">
    <property type="component" value="Unassembled WGS sequence"/>
</dbReference>
<keyword evidence="1" id="KW-0472">Membrane</keyword>
<dbReference type="OrthoDB" id="5647021at2"/>
<accession>A0A0W0S906</accession>
<name>A0A0W0S906_9GAMM</name>
<keyword evidence="5" id="KW-1185">Reference proteome</keyword>
<proteinExistence type="predicted"/>
<dbReference type="RefSeq" id="WP_028380087.1">
    <property type="nucleotide sequence ID" value="NZ_CAAAIT010000001.1"/>
</dbReference>
<dbReference type="PATRIC" id="fig|28084.5.peg.2256"/>
<sequence length="196" mass="22274">MSTKWIKSHLTLIAGLSLPVLLMLVFVVSNFSFLKSDPPRYSLLFSVLDSSSGSFPVQVNLIVKNDKLVAQYSKTQNNYWGIKKLYLFDAKTQKVRELPLDFPNFKDNSSFKEEAVQSAQQFKLDTSLESPDGYVLYTDNNNLNTGLLSDLLIGNNYKNNYICLKKDATCFKLSNPSLGRYFTSSNVQFIGWINHE</sequence>
<organism evidence="2 4">
    <name type="scientific">Legionella cherrii</name>
    <dbReference type="NCBI Taxonomy" id="28084"/>
    <lineage>
        <taxon>Bacteria</taxon>
        <taxon>Pseudomonadati</taxon>
        <taxon>Pseudomonadota</taxon>
        <taxon>Gammaproteobacteria</taxon>
        <taxon>Legionellales</taxon>
        <taxon>Legionellaceae</taxon>
        <taxon>Legionella</taxon>
    </lineage>
</organism>
<reference evidence="2 4" key="1">
    <citation type="submission" date="2015-11" db="EMBL/GenBank/DDBJ databases">
        <title>Genomic analysis of 38 Legionella species identifies large and diverse effector repertoires.</title>
        <authorList>
            <person name="Burstein D."/>
            <person name="Amaro F."/>
            <person name="Zusman T."/>
            <person name="Lifshitz Z."/>
            <person name="Cohen O."/>
            <person name="Gilbert J.A."/>
            <person name="Pupko T."/>
            <person name="Shuman H.A."/>
            <person name="Segal G."/>
        </authorList>
    </citation>
    <scope>NUCLEOTIDE SEQUENCE [LARGE SCALE GENOMIC DNA]</scope>
    <source>
        <strain evidence="2 4">ORW</strain>
    </source>
</reference>
<reference evidence="3 5" key="2">
    <citation type="submission" date="2018-12" db="EMBL/GenBank/DDBJ databases">
        <authorList>
            <consortium name="Pathogen Informatics"/>
        </authorList>
    </citation>
    <scope>NUCLEOTIDE SEQUENCE [LARGE SCALE GENOMIC DNA]</scope>
    <source>
        <strain evidence="3 5">NCTC11976</strain>
    </source>
</reference>
<dbReference type="EMBL" id="LNXW01000013">
    <property type="protein sequence ID" value="KTC80062.1"/>
    <property type="molecule type" value="Genomic_DNA"/>
</dbReference>
<evidence type="ECO:0000256" key="1">
    <source>
        <dbReference type="SAM" id="Phobius"/>
    </source>
</evidence>
<keyword evidence="1" id="KW-0812">Transmembrane</keyword>
<evidence type="ECO:0000313" key="4">
    <source>
        <dbReference type="Proteomes" id="UP000054921"/>
    </source>
</evidence>
<keyword evidence="1" id="KW-1133">Transmembrane helix</keyword>
<gene>
    <name evidence="2" type="ORF">Lche_2082</name>
    <name evidence="3" type="ORF">NCTC11976_02795</name>
</gene>
<protein>
    <submittedName>
        <fullName evidence="2">Uncharacterized protein</fullName>
    </submittedName>
</protein>
<evidence type="ECO:0000313" key="2">
    <source>
        <dbReference type="EMBL" id="KTC80062.1"/>
    </source>
</evidence>
<evidence type="ECO:0000313" key="3">
    <source>
        <dbReference type="EMBL" id="VEB38558.1"/>
    </source>
</evidence>